<feature type="compositionally biased region" description="Low complexity" evidence="1">
    <location>
        <begin position="930"/>
        <end position="941"/>
    </location>
</feature>
<dbReference type="Proteomes" id="UP001189429">
    <property type="component" value="Unassembled WGS sequence"/>
</dbReference>
<evidence type="ECO:0000256" key="1">
    <source>
        <dbReference type="SAM" id="MobiDB-lite"/>
    </source>
</evidence>
<dbReference type="Gene3D" id="3.90.176.10">
    <property type="entry name" value="Toxin ADP-ribosyltransferase, Chain A, domain 1"/>
    <property type="match status" value="2"/>
</dbReference>
<evidence type="ECO:0000313" key="2">
    <source>
        <dbReference type="EMBL" id="CAK0868305.1"/>
    </source>
</evidence>
<protein>
    <recommendedName>
        <fullName evidence="4">Mono(ADP-ribosyl)transferase</fullName>
    </recommendedName>
</protein>
<feature type="compositionally biased region" description="Basic and acidic residues" evidence="1">
    <location>
        <begin position="942"/>
        <end position="966"/>
    </location>
</feature>
<feature type="compositionally biased region" description="Low complexity" evidence="1">
    <location>
        <begin position="1"/>
        <end position="21"/>
    </location>
</feature>
<sequence>MPAARPAARAGRARLQAGLPRSGRRVGRAGGRAERLESQAESGSAQEAAGARGRPERPRPGGPRLAPAGAAGGPSGARGAAGRPRRGHGPGERAASLASAAGAGMSAKSSAAEVSGQSSVQQVEVFMALVEQQWSQKERTLLQELCANLRQPKGALSIHYGQTGGMGEAPVEAEALTLRTLAEVCSCAQEKYGSKPLNAELQVHLLSICCWVVYTMQDVDIDRLFGFPDCPVLPPGMEEPALRDAVYNEYRARIKGGRCPQMFSAANWAARVCFDKGGDVSTEAGRDALAGVQTWVKWLCFLGASARDLEEPVTVTRGLCGLPEQLVDDFRCTRAGDCIFWAAPSSTTDDARISDSYCNQQEPKERNVLFTISGVTRAFPMFELSQYPDEREWLLPPFCNLRVDRVVDGAPVQVECTFVGCMMSGPLCEKVVRDFKQASRDLGRVLSTMEEELSAQKKQLEQTRRRGLVCTRAVFRAGLLLLARRPPGGGASPLEHLLRDFRARARPPPRGAPPRPSALPQAAATARAGGVAASLESAVGASLGAKSSAAEVSGGCSRQQVDSFMELVQRQWEQKDLTLLQELCGSLRQPKAARGMLGRQADSTGAAPVEAEAVTPRTLAEVCSCVRERYARKPLNEQLQGHLLSTCCWALCTMQDGDIDRLFGFLDCPTLPPGMKEPALRDAAYNEYRARCKGDRCPHMFSVANWAARVCFDKGGDVSTEAGRDALAGLQKWIKWLCFLGASARDLEEPVTVTRGLCGLPEQLVDDLRRKQAGDCIFWAAPSSTTDDVRISDDYCSQQTPRERNVLFTISGVTQAFPMFELSQYPQEREWLLPPFCELWVNRVFDGAPLRVECTFVGCMLPAALRERAVRDLEKASQDLCAALDTEEEEELSALGRRLAEARRRSVQEAPPLPVRRAQPRPLHARDLVGGPPAAGQGAAEGARERPEELARTWRPASQEDQHQGEPELDEDLESEPEAEEPMEVRLSASGPPMHVYRPTSASRVRHSRRSGS</sequence>
<feature type="region of interest" description="Disordered" evidence="1">
    <location>
        <begin position="1"/>
        <end position="101"/>
    </location>
</feature>
<dbReference type="PANTHER" id="PTHR48125">
    <property type="entry name" value="LP07818P1"/>
    <property type="match status" value="1"/>
</dbReference>
<organism evidence="2 3">
    <name type="scientific">Prorocentrum cordatum</name>
    <dbReference type="NCBI Taxonomy" id="2364126"/>
    <lineage>
        <taxon>Eukaryota</taxon>
        <taxon>Sar</taxon>
        <taxon>Alveolata</taxon>
        <taxon>Dinophyceae</taxon>
        <taxon>Prorocentrales</taxon>
        <taxon>Prorocentraceae</taxon>
        <taxon>Prorocentrum</taxon>
    </lineage>
</organism>
<feature type="region of interest" description="Disordered" evidence="1">
    <location>
        <begin position="903"/>
        <end position="1013"/>
    </location>
</feature>
<evidence type="ECO:0000313" key="3">
    <source>
        <dbReference type="Proteomes" id="UP001189429"/>
    </source>
</evidence>
<comment type="caution">
    <text evidence="2">The sequence shown here is derived from an EMBL/GenBank/DDBJ whole genome shotgun (WGS) entry which is preliminary data.</text>
</comment>
<accession>A0ABN9V5Z3</accession>
<name>A0ABN9V5Z3_9DINO</name>
<dbReference type="PANTHER" id="PTHR48125:SF12">
    <property type="entry name" value="AT HOOK TRANSCRIPTION FACTOR FAMILY-RELATED"/>
    <property type="match status" value="1"/>
</dbReference>
<feature type="compositionally biased region" description="Basic residues" evidence="1">
    <location>
        <begin position="1004"/>
        <end position="1013"/>
    </location>
</feature>
<proteinExistence type="predicted"/>
<feature type="compositionally biased region" description="Low complexity" evidence="1">
    <location>
        <begin position="39"/>
        <end position="52"/>
    </location>
</feature>
<keyword evidence="3" id="KW-1185">Reference proteome</keyword>
<reference evidence="2" key="1">
    <citation type="submission" date="2023-10" db="EMBL/GenBank/DDBJ databases">
        <authorList>
            <person name="Chen Y."/>
            <person name="Shah S."/>
            <person name="Dougan E. K."/>
            <person name="Thang M."/>
            <person name="Chan C."/>
        </authorList>
    </citation>
    <scope>NUCLEOTIDE SEQUENCE [LARGE SCALE GENOMIC DNA]</scope>
</reference>
<gene>
    <name evidence="2" type="ORF">PCOR1329_LOCUS55000</name>
</gene>
<dbReference type="EMBL" id="CAUYUJ010016731">
    <property type="protein sequence ID" value="CAK0868305.1"/>
    <property type="molecule type" value="Genomic_DNA"/>
</dbReference>
<feature type="compositionally biased region" description="Acidic residues" evidence="1">
    <location>
        <begin position="967"/>
        <end position="982"/>
    </location>
</feature>
<feature type="compositionally biased region" description="Low complexity" evidence="1">
    <location>
        <begin position="92"/>
        <end position="101"/>
    </location>
</feature>
<evidence type="ECO:0008006" key="4">
    <source>
        <dbReference type="Google" id="ProtNLM"/>
    </source>
</evidence>